<evidence type="ECO:0000256" key="3">
    <source>
        <dbReference type="SAM" id="SignalP"/>
    </source>
</evidence>
<proteinExistence type="predicted"/>
<feature type="region of interest" description="Disordered" evidence="1">
    <location>
        <begin position="133"/>
        <end position="157"/>
    </location>
</feature>
<feature type="compositionally biased region" description="Polar residues" evidence="1">
    <location>
        <begin position="826"/>
        <end position="835"/>
    </location>
</feature>
<dbReference type="Proteomes" id="UP000434409">
    <property type="component" value="Unassembled WGS sequence"/>
</dbReference>
<dbReference type="EMBL" id="VULY01000018">
    <property type="protein sequence ID" value="MSR93997.1"/>
    <property type="molecule type" value="Genomic_DNA"/>
</dbReference>
<evidence type="ECO:0000256" key="1">
    <source>
        <dbReference type="SAM" id="MobiDB-lite"/>
    </source>
</evidence>
<name>A0A6N7V1F6_9FIRM</name>
<feature type="compositionally biased region" description="Basic and acidic residues" evidence="1">
    <location>
        <begin position="574"/>
        <end position="586"/>
    </location>
</feature>
<evidence type="ECO:0000313" key="5">
    <source>
        <dbReference type="Proteomes" id="UP000434409"/>
    </source>
</evidence>
<feature type="region of interest" description="Disordered" evidence="1">
    <location>
        <begin position="573"/>
        <end position="592"/>
    </location>
</feature>
<sequence length="886" mass="95728">MKMKKFMLLAALALSMAMPVSAYAQESEAPVIESSASSLFGCQINFKNREFIDKIQTVQVNDEAYTKTESRSGLMAEKKYWVSETDPVMGLSALKKGDVVQFATDAGTLTFTIKDPNGLISIIDKETIRYQAKEETKPSVQPEEPQKDEPETPITLTPGMQNSFFVVEVSPKEWIQKLKSVKVNHREYEKADSKWQAWVEGKYFPEETVLHMKELKENDVLTLEDQNGQTQSFRYHLEGSVKQLIPVKEETVPKQKALKVRLVGKFESAMVNQKGYDAISGATTAAVQNKNSNVVVQVTEADTPQETDWVDLNKMKQLEITQASKVVLDAASGMKGIYSTYDSSVTLNGTPKTPGTYKVKVQIVDKTGRTATSNELPFVVYDYNETLKDRMTIQNAQKTQDGKYLWDMEPWVIQKFGGKNEEVSVPSEIKAIYGSHASGTYGELGVSVEGEPSQKLIVDKGTDVTLVNMKLLSSVEVVVKEGGKLSLHDSSVHGKITVEKGGEFQMNYDSFGKKFLTGASINGQLELKDGAVLKDSLIYSNTNFLPNGKKARRNVEPVVKISGNVQVKGNVFVRGDESPTGDDPKTGKPYTGQPALAVENGTLTITENSTLGVYGGGSIATTTLGGSALVLDNGTVDGEGKLIAVGGSGSGGDGGEAVSGTGRLQVKQAYLQGGDTYRKDAKPGQPATQGIAISKTTGSAAAGKNLKVLSDGDQPTYWRGTAVPDFEKIVFGTESLANVSVTEEPKPSEEPKPGVEPKPSEEPKPGVEPKPSEEPKPGVEPKPSEEPKPGVEPKPSEEPKTGASTQATSPEKTETKQKNSLHAKGNGQTNGNVAASQEVKAGQTKAEGTKSPKTGDSVSIYRWMLLLLVSALGVLGIDLRRRKKRP</sequence>
<keyword evidence="3" id="KW-0732">Signal</keyword>
<keyword evidence="2" id="KW-0472">Membrane</keyword>
<feature type="chain" id="PRO_5027103264" evidence="3">
    <location>
        <begin position="25"/>
        <end position="886"/>
    </location>
</feature>
<evidence type="ECO:0000313" key="4">
    <source>
        <dbReference type="EMBL" id="MSR93997.1"/>
    </source>
</evidence>
<protein>
    <submittedName>
        <fullName evidence="4">Uncharacterized protein</fullName>
    </submittedName>
</protein>
<dbReference type="AlphaFoldDB" id="A0A6N7V1F6"/>
<organism evidence="4 5">
    <name type="scientific">Suipraeoptans intestinalis</name>
    <dbReference type="NCBI Taxonomy" id="2606628"/>
    <lineage>
        <taxon>Bacteria</taxon>
        <taxon>Bacillati</taxon>
        <taxon>Bacillota</taxon>
        <taxon>Clostridia</taxon>
        <taxon>Lachnospirales</taxon>
        <taxon>Lachnospiraceae</taxon>
        <taxon>Suipraeoptans</taxon>
    </lineage>
</organism>
<gene>
    <name evidence="4" type="ORF">FYJ34_06945</name>
</gene>
<keyword evidence="2" id="KW-0812">Transmembrane</keyword>
<evidence type="ECO:0000256" key="2">
    <source>
        <dbReference type="SAM" id="Phobius"/>
    </source>
</evidence>
<reference evidence="4 5" key="1">
    <citation type="submission" date="2019-08" db="EMBL/GenBank/DDBJ databases">
        <title>In-depth cultivation of the pig gut microbiome towards novel bacterial diversity and tailored functional studies.</title>
        <authorList>
            <person name="Wylensek D."/>
            <person name="Hitch T.C.A."/>
            <person name="Clavel T."/>
        </authorList>
    </citation>
    <scope>NUCLEOTIDE SEQUENCE [LARGE SCALE GENOMIC DNA]</scope>
    <source>
        <strain evidence="4 5">68-1-5</strain>
    </source>
</reference>
<feature type="region of interest" description="Disordered" evidence="1">
    <location>
        <begin position="738"/>
        <end position="857"/>
    </location>
</feature>
<keyword evidence="2" id="KW-1133">Transmembrane helix</keyword>
<dbReference type="RefSeq" id="WP_154477291.1">
    <property type="nucleotide sequence ID" value="NZ_VULY01000018.1"/>
</dbReference>
<feature type="signal peptide" evidence="3">
    <location>
        <begin position="1"/>
        <end position="24"/>
    </location>
</feature>
<feature type="compositionally biased region" description="Basic and acidic residues" evidence="1">
    <location>
        <begin position="743"/>
        <end position="800"/>
    </location>
</feature>
<keyword evidence="5" id="KW-1185">Reference proteome</keyword>
<feature type="transmembrane region" description="Helical" evidence="2">
    <location>
        <begin position="860"/>
        <end position="879"/>
    </location>
</feature>
<accession>A0A6N7V1F6</accession>
<comment type="caution">
    <text evidence="4">The sequence shown here is derived from an EMBL/GenBank/DDBJ whole genome shotgun (WGS) entry which is preliminary data.</text>
</comment>